<dbReference type="Proteomes" id="UP000594263">
    <property type="component" value="Unplaced"/>
</dbReference>
<accession>A0A7N0V9R6</accession>
<evidence type="ECO:0000313" key="1">
    <source>
        <dbReference type="EnsemblPlants" id="Kaladp0254s0002.1.v1.1.CDS.1"/>
    </source>
</evidence>
<dbReference type="PANTHER" id="PTHR37701:SF17">
    <property type="entry name" value="METHYL BINDING DOMAIN117"/>
    <property type="match status" value="1"/>
</dbReference>
<dbReference type="AlphaFoldDB" id="A0A7N0V9R6"/>
<dbReference type="PANTHER" id="PTHR37701">
    <property type="entry name" value="METHYL-CPG-BINDING DOMAIN-CONTAINING PROTEIN 8"/>
    <property type="match status" value="1"/>
</dbReference>
<name>A0A7N0V9R6_KALFE</name>
<keyword evidence="2" id="KW-1185">Reference proteome</keyword>
<evidence type="ECO:0000313" key="2">
    <source>
        <dbReference type="Proteomes" id="UP000594263"/>
    </source>
</evidence>
<dbReference type="Gramene" id="Kaladp0254s0002.1.v1.1">
    <property type="protein sequence ID" value="Kaladp0254s0002.1.v1.1.CDS.1"/>
    <property type="gene ID" value="Kaladp0254s0002.v1.1"/>
</dbReference>
<organism evidence="1 2">
    <name type="scientific">Kalanchoe fedtschenkoi</name>
    <name type="common">Lavender scallops</name>
    <name type="synonym">South American air plant</name>
    <dbReference type="NCBI Taxonomy" id="63787"/>
    <lineage>
        <taxon>Eukaryota</taxon>
        <taxon>Viridiplantae</taxon>
        <taxon>Streptophyta</taxon>
        <taxon>Embryophyta</taxon>
        <taxon>Tracheophyta</taxon>
        <taxon>Spermatophyta</taxon>
        <taxon>Magnoliopsida</taxon>
        <taxon>eudicotyledons</taxon>
        <taxon>Gunneridae</taxon>
        <taxon>Pentapetalae</taxon>
        <taxon>Saxifragales</taxon>
        <taxon>Crassulaceae</taxon>
        <taxon>Kalanchoe</taxon>
    </lineage>
</organism>
<proteinExistence type="predicted"/>
<reference evidence="1" key="1">
    <citation type="submission" date="2021-01" db="UniProtKB">
        <authorList>
            <consortium name="EnsemblPlants"/>
        </authorList>
    </citation>
    <scope>IDENTIFICATION</scope>
</reference>
<protein>
    <submittedName>
        <fullName evidence="1">Uncharacterized protein</fullName>
    </submittedName>
</protein>
<sequence length="154" mass="16979">MTSDDGSDCIEFKALSVIDLRMFSQSELRSFSIASNSSLGDLNRFDDEIVSPKINRAVFNESAGSRKQTYSRLRLAPRNSKIKSSLNRVTSADEGVCDENPELVAALKELLSDELVKNELPDDLVSDRNAFSPGLVEEAPRKVIVLALDASRRS</sequence>
<dbReference type="InterPro" id="IPR037472">
    <property type="entry name" value="MBD8"/>
</dbReference>
<dbReference type="EnsemblPlants" id="Kaladp0254s0002.1.v1.1">
    <property type="protein sequence ID" value="Kaladp0254s0002.1.v1.1.CDS.1"/>
    <property type="gene ID" value="Kaladp0254s0002.v1.1"/>
</dbReference>